<protein>
    <recommendedName>
        <fullName evidence="8">Myb-like domain-containing protein</fullName>
    </recommendedName>
</protein>
<dbReference type="PROSITE" id="PS50090">
    <property type="entry name" value="MYB_LIKE"/>
    <property type="match status" value="1"/>
</dbReference>
<dbReference type="Pfam" id="PF00249">
    <property type="entry name" value="Myb_DNA-binding"/>
    <property type="match status" value="1"/>
</dbReference>
<dbReference type="Proteomes" id="UP000479710">
    <property type="component" value="Unassembled WGS sequence"/>
</dbReference>
<dbReference type="GO" id="GO:0030154">
    <property type="term" value="P:cell differentiation"/>
    <property type="evidence" value="ECO:0007669"/>
    <property type="project" value="TreeGrafter"/>
</dbReference>
<evidence type="ECO:0008006" key="8">
    <source>
        <dbReference type="Google" id="ProtNLM"/>
    </source>
</evidence>
<evidence type="ECO:0000256" key="2">
    <source>
        <dbReference type="ARBA" id="ARBA00023125"/>
    </source>
</evidence>
<dbReference type="InterPro" id="IPR009057">
    <property type="entry name" value="Homeodomain-like_sf"/>
</dbReference>
<keyword evidence="3" id="KW-0539">Nucleus</keyword>
<dbReference type="GO" id="GO:0005634">
    <property type="term" value="C:nucleus"/>
    <property type="evidence" value="ECO:0007669"/>
    <property type="project" value="UniProtKB-SubCell"/>
</dbReference>
<dbReference type="OrthoDB" id="25497at2759"/>
<dbReference type="InterPro" id="IPR015495">
    <property type="entry name" value="Myb_TF_plants"/>
</dbReference>
<evidence type="ECO:0000256" key="3">
    <source>
        <dbReference type="ARBA" id="ARBA00023242"/>
    </source>
</evidence>
<organism evidence="6 7">
    <name type="scientific">Oryza meyeriana var. granulata</name>
    <dbReference type="NCBI Taxonomy" id="110450"/>
    <lineage>
        <taxon>Eukaryota</taxon>
        <taxon>Viridiplantae</taxon>
        <taxon>Streptophyta</taxon>
        <taxon>Embryophyta</taxon>
        <taxon>Tracheophyta</taxon>
        <taxon>Spermatophyta</taxon>
        <taxon>Magnoliopsida</taxon>
        <taxon>Liliopsida</taxon>
        <taxon>Poales</taxon>
        <taxon>Poaceae</taxon>
        <taxon>BOP clade</taxon>
        <taxon>Oryzoideae</taxon>
        <taxon>Oryzeae</taxon>
        <taxon>Oryzinae</taxon>
        <taxon>Oryza</taxon>
        <taxon>Oryza meyeriana</taxon>
    </lineage>
</organism>
<evidence type="ECO:0000256" key="1">
    <source>
        <dbReference type="ARBA" id="ARBA00004123"/>
    </source>
</evidence>
<dbReference type="PROSITE" id="PS51294">
    <property type="entry name" value="HTH_MYB"/>
    <property type="match status" value="1"/>
</dbReference>
<dbReference type="GO" id="GO:0000976">
    <property type="term" value="F:transcription cis-regulatory region binding"/>
    <property type="evidence" value="ECO:0007669"/>
    <property type="project" value="TreeGrafter"/>
</dbReference>
<evidence type="ECO:0000259" key="5">
    <source>
        <dbReference type="PROSITE" id="PS51294"/>
    </source>
</evidence>
<keyword evidence="7" id="KW-1185">Reference proteome</keyword>
<reference evidence="6 7" key="1">
    <citation type="submission" date="2019-11" db="EMBL/GenBank/DDBJ databases">
        <title>Whole genome sequence of Oryza granulata.</title>
        <authorList>
            <person name="Li W."/>
        </authorList>
    </citation>
    <scope>NUCLEOTIDE SEQUENCE [LARGE SCALE GENOMIC DNA]</scope>
    <source>
        <strain evidence="7">cv. Menghai</strain>
        <tissue evidence="6">Leaf</tissue>
    </source>
</reference>
<dbReference type="CDD" id="cd00167">
    <property type="entry name" value="SANT"/>
    <property type="match status" value="1"/>
</dbReference>
<dbReference type="EMBL" id="SPHZ02000012">
    <property type="protein sequence ID" value="KAF0887762.1"/>
    <property type="molecule type" value="Genomic_DNA"/>
</dbReference>
<proteinExistence type="predicted"/>
<dbReference type="PANTHER" id="PTHR47998:SF91">
    <property type="entry name" value="MYB-RELATED PROTEIN 308-LIKE"/>
    <property type="match status" value="1"/>
</dbReference>
<dbReference type="GO" id="GO:0006355">
    <property type="term" value="P:regulation of DNA-templated transcription"/>
    <property type="evidence" value="ECO:0007669"/>
    <property type="project" value="TreeGrafter"/>
</dbReference>
<dbReference type="PANTHER" id="PTHR47998">
    <property type="entry name" value="TRANSCRIPTION FACTOR MYB51-LIKE ISOFORM X1"/>
    <property type="match status" value="1"/>
</dbReference>
<feature type="domain" description="HTH myb-type" evidence="5">
    <location>
        <begin position="68"/>
        <end position="121"/>
    </location>
</feature>
<dbReference type="InterPro" id="IPR001005">
    <property type="entry name" value="SANT/Myb"/>
</dbReference>
<keyword evidence="2" id="KW-0238">DNA-binding</keyword>
<sequence>MLGDHETMEGGLSRLTKSCNSKCNDNLKDDIKRENFTKEEVTLRLLLILIGLLRSGKSCDSRWNDYLRDKTDRGNFTKEEEDTIARLHQAIINRWTIIAEYLPGRSNIEIKNYWRHLKKIVRWISKPDGTSETVVLPNAHNDEKNTEMLWANESSTSTRSSAIGNLNNERYDGRSMEVLIGGKEQNSKLVKLFPEPVHNGVQQGDLAIDMTTGIKQAWPEINFRWDFPKPFDPVQI</sequence>
<name>A0A6G1BIU8_9ORYZ</name>
<evidence type="ECO:0000259" key="4">
    <source>
        <dbReference type="PROSITE" id="PS50090"/>
    </source>
</evidence>
<evidence type="ECO:0000313" key="6">
    <source>
        <dbReference type="EMBL" id="KAF0887762.1"/>
    </source>
</evidence>
<gene>
    <name evidence="6" type="ORF">E2562_003995</name>
</gene>
<dbReference type="Gene3D" id="1.10.10.60">
    <property type="entry name" value="Homeodomain-like"/>
    <property type="match status" value="1"/>
</dbReference>
<feature type="domain" description="Myb-like" evidence="4">
    <location>
        <begin position="68"/>
        <end position="118"/>
    </location>
</feature>
<dbReference type="SMART" id="SM00717">
    <property type="entry name" value="SANT"/>
    <property type="match status" value="1"/>
</dbReference>
<dbReference type="AlphaFoldDB" id="A0A6G1BIU8"/>
<dbReference type="InterPro" id="IPR017930">
    <property type="entry name" value="Myb_dom"/>
</dbReference>
<comment type="subcellular location">
    <subcellularLocation>
        <location evidence="1">Nucleus</location>
    </subcellularLocation>
</comment>
<comment type="caution">
    <text evidence="6">The sequence shown here is derived from an EMBL/GenBank/DDBJ whole genome shotgun (WGS) entry which is preliminary data.</text>
</comment>
<evidence type="ECO:0000313" key="7">
    <source>
        <dbReference type="Proteomes" id="UP000479710"/>
    </source>
</evidence>
<dbReference type="SUPFAM" id="SSF46689">
    <property type="entry name" value="Homeodomain-like"/>
    <property type="match status" value="1"/>
</dbReference>
<accession>A0A6G1BIU8</accession>